<dbReference type="SUPFAM" id="SSF159234">
    <property type="entry name" value="FomD-like"/>
    <property type="match status" value="1"/>
</dbReference>
<dbReference type="PANTHER" id="PTHR41271:SF1">
    <property type="entry name" value="DUF402 DOMAIN-CONTAINING PROTEIN"/>
    <property type="match status" value="1"/>
</dbReference>
<dbReference type="Proteomes" id="UP000623269">
    <property type="component" value="Unassembled WGS sequence"/>
</dbReference>
<dbReference type="Gene3D" id="2.40.380.10">
    <property type="entry name" value="FomD-like"/>
    <property type="match status" value="1"/>
</dbReference>
<evidence type="ECO:0000259" key="1">
    <source>
        <dbReference type="Pfam" id="PF04167"/>
    </source>
</evidence>
<dbReference type="RefSeq" id="WP_197660942.1">
    <property type="nucleotide sequence ID" value="NZ_JAEAGR010000006.1"/>
</dbReference>
<protein>
    <submittedName>
        <fullName evidence="2">DUF402 domain-containing protein</fullName>
    </submittedName>
</protein>
<dbReference type="EMBL" id="JAEAGR010000006">
    <property type="protein sequence ID" value="MBH1940716.1"/>
    <property type="molecule type" value="Genomic_DNA"/>
</dbReference>
<accession>A0A8J7KSW0</accession>
<keyword evidence="3" id="KW-1185">Reference proteome</keyword>
<evidence type="ECO:0000313" key="3">
    <source>
        <dbReference type="Proteomes" id="UP000623269"/>
    </source>
</evidence>
<organism evidence="2 3">
    <name type="scientific">Mobilitalea sibirica</name>
    <dbReference type="NCBI Taxonomy" id="1462919"/>
    <lineage>
        <taxon>Bacteria</taxon>
        <taxon>Bacillati</taxon>
        <taxon>Bacillota</taxon>
        <taxon>Clostridia</taxon>
        <taxon>Lachnospirales</taxon>
        <taxon>Lachnospiraceae</taxon>
        <taxon>Mobilitalea</taxon>
    </lineage>
</organism>
<sequence>MKELQLYRRRFIPDELIHLKKDIILVQEEDLIITKWNKLHPREDISRGYSAFYLDQGFKISKIYDNDNKLVYWYCDIIQYKKEMDTNSLIIEDLLIDVLVYEDGTVRILDLDELADAMDLHLITEKESKNALRTLDTLLKIIYQGRFGILQEPVNNAELMDYSSNI</sequence>
<dbReference type="InterPro" id="IPR007295">
    <property type="entry name" value="DUF402"/>
</dbReference>
<dbReference type="AlphaFoldDB" id="A0A8J7KSW0"/>
<proteinExistence type="predicted"/>
<dbReference type="Pfam" id="PF04167">
    <property type="entry name" value="DUF402"/>
    <property type="match status" value="1"/>
</dbReference>
<comment type="caution">
    <text evidence="2">The sequence shown here is derived from an EMBL/GenBank/DDBJ whole genome shotgun (WGS) entry which is preliminary data.</text>
</comment>
<gene>
    <name evidence="2" type="ORF">I5677_07435</name>
</gene>
<reference evidence="2" key="1">
    <citation type="submission" date="2020-12" db="EMBL/GenBank/DDBJ databases">
        <title>M. sibirica DSM 26468T genome.</title>
        <authorList>
            <person name="Thieme N."/>
            <person name="Rettenmaier R."/>
            <person name="Zverlov V."/>
            <person name="Liebl W."/>
        </authorList>
    </citation>
    <scope>NUCLEOTIDE SEQUENCE</scope>
    <source>
        <strain evidence="2">DSM 26468</strain>
    </source>
</reference>
<name>A0A8J7KSW0_9FIRM</name>
<feature type="domain" description="DUF402" evidence="1">
    <location>
        <begin position="9"/>
        <end position="147"/>
    </location>
</feature>
<evidence type="ECO:0000313" key="2">
    <source>
        <dbReference type="EMBL" id="MBH1940716.1"/>
    </source>
</evidence>
<dbReference type="InterPro" id="IPR035930">
    <property type="entry name" value="FomD-like_sf"/>
</dbReference>
<dbReference type="PANTHER" id="PTHR41271">
    <property type="entry name" value="DUF402 DOMAIN-CONTAINING PROTEIN"/>
    <property type="match status" value="1"/>
</dbReference>